<keyword evidence="1" id="KW-0245">EGF-like domain</keyword>
<evidence type="ECO:0000313" key="5">
    <source>
        <dbReference type="Proteomes" id="UP000663833"/>
    </source>
</evidence>
<sequence>MPTNSKSRIGIELVGLGIGASLRRSGIHGGSYLGDIAIDDLIVLSNLQCTTPTTTTTTTTSTSTTLHTGASTASTTTSYIGPQTTITETPFPDVLITTYAECAEHACYNGAICKPQVGKPLCECVTGFNDPQYENKESLSNTNHCKVEISITQFVDSSPKDSIKNPAYSDTEIVNA</sequence>
<dbReference type="SUPFAM" id="SSF57196">
    <property type="entry name" value="EGF/Laminin"/>
    <property type="match status" value="1"/>
</dbReference>
<feature type="domain" description="EGF-like" evidence="3">
    <location>
        <begin position="98"/>
        <end position="134"/>
    </location>
</feature>
<reference evidence="4" key="1">
    <citation type="submission" date="2021-02" db="EMBL/GenBank/DDBJ databases">
        <authorList>
            <person name="Nowell W R."/>
        </authorList>
    </citation>
    <scope>NUCLEOTIDE SEQUENCE</scope>
</reference>
<name>A0A817X851_9BILA</name>
<proteinExistence type="predicted"/>
<dbReference type="InterPro" id="IPR000742">
    <property type="entry name" value="EGF"/>
</dbReference>
<dbReference type="Proteomes" id="UP000663833">
    <property type="component" value="Unassembled WGS sequence"/>
</dbReference>
<evidence type="ECO:0000256" key="1">
    <source>
        <dbReference type="PROSITE-ProRule" id="PRU00076"/>
    </source>
</evidence>
<dbReference type="AlphaFoldDB" id="A0A817X851"/>
<accession>A0A817X851</accession>
<evidence type="ECO:0000256" key="2">
    <source>
        <dbReference type="SAM" id="MobiDB-lite"/>
    </source>
</evidence>
<organism evidence="4 5">
    <name type="scientific">Rotaria socialis</name>
    <dbReference type="NCBI Taxonomy" id="392032"/>
    <lineage>
        <taxon>Eukaryota</taxon>
        <taxon>Metazoa</taxon>
        <taxon>Spiralia</taxon>
        <taxon>Gnathifera</taxon>
        <taxon>Rotifera</taxon>
        <taxon>Eurotatoria</taxon>
        <taxon>Bdelloidea</taxon>
        <taxon>Philodinida</taxon>
        <taxon>Philodinidae</taxon>
        <taxon>Rotaria</taxon>
    </lineage>
</organism>
<dbReference type="PROSITE" id="PS50026">
    <property type="entry name" value="EGF_3"/>
    <property type="match status" value="1"/>
</dbReference>
<evidence type="ECO:0000259" key="3">
    <source>
        <dbReference type="PROSITE" id="PS50026"/>
    </source>
</evidence>
<gene>
    <name evidence="4" type="ORF">LUA448_LOCUS14291</name>
</gene>
<comment type="caution">
    <text evidence="1">Lacks conserved residue(s) required for the propagation of feature annotation.</text>
</comment>
<protein>
    <recommendedName>
        <fullName evidence="3">EGF-like domain-containing protein</fullName>
    </recommendedName>
</protein>
<evidence type="ECO:0000313" key="4">
    <source>
        <dbReference type="EMBL" id="CAF3364811.1"/>
    </source>
</evidence>
<feature type="region of interest" description="Disordered" evidence="2">
    <location>
        <begin position="52"/>
        <end position="74"/>
    </location>
</feature>
<dbReference type="CDD" id="cd00054">
    <property type="entry name" value="EGF_CA"/>
    <property type="match status" value="1"/>
</dbReference>
<comment type="caution">
    <text evidence="4">The sequence shown here is derived from an EMBL/GenBank/DDBJ whole genome shotgun (WGS) entry which is preliminary data.</text>
</comment>
<dbReference type="EMBL" id="CAJNYD010001789">
    <property type="protein sequence ID" value="CAF3364811.1"/>
    <property type="molecule type" value="Genomic_DNA"/>
</dbReference>